<protein>
    <submittedName>
        <fullName evidence="4">ER membrane protein complex subunit Emc10</fullName>
    </submittedName>
</protein>
<dbReference type="RefSeq" id="XP_056038308.1">
    <property type="nucleotide sequence ID" value="XM_056182766.1"/>
</dbReference>
<keyword evidence="2" id="KW-0472">Membrane</keyword>
<accession>A0AAE9WDS4</accession>
<keyword evidence="2" id="KW-1133">Transmembrane helix</keyword>
<name>A0AAE9WDS4_9SCHI</name>
<keyword evidence="2" id="KW-0812">Transmembrane</keyword>
<dbReference type="Proteomes" id="UP001212411">
    <property type="component" value="Chromosome 2"/>
</dbReference>
<feature type="chain" id="PRO_5042212614" evidence="3">
    <location>
        <begin position="29"/>
        <end position="244"/>
    </location>
</feature>
<evidence type="ECO:0000256" key="1">
    <source>
        <dbReference type="SAM" id="MobiDB-lite"/>
    </source>
</evidence>
<sequence length="244" mass="27192">MTPWQHDSLKNKFFKIIICLASMQIALAIQKIPIVCSITNDKGTQYFDHGSISLPELTFDIVKKEFDLQEFETSSILRCGYRNENSGHWPAGTSFYRLGQLLESHHAYKDCFILHTSKNAAPDSLSDVVQVVHSFKPIAKDSIKGTKPDILLMYPDFPEPVLVSPKQKSQVPVSTAAKKRKRPLPKDVKTKGKSSEANDDTEDTEIVPEEKTFLQRFGLYLIPIFFLLLVGASGGSQSSATSNG</sequence>
<feature type="transmembrane region" description="Helical" evidence="2">
    <location>
        <begin position="217"/>
        <end position="235"/>
    </location>
</feature>
<evidence type="ECO:0000256" key="3">
    <source>
        <dbReference type="SAM" id="SignalP"/>
    </source>
</evidence>
<proteinExistence type="predicted"/>
<dbReference type="KEGG" id="som:SOMG_03979"/>
<organism evidence="4 5">
    <name type="scientific">Schizosaccharomyces osmophilus</name>
    <dbReference type="NCBI Taxonomy" id="2545709"/>
    <lineage>
        <taxon>Eukaryota</taxon>
        <taxon>Fungi</taxon>
        <taxon>Dikarya</taxon>
        <taxon>Ascomycota</taxon>
        <taxon>Taphrinomycotina</taxon>
        <taxon>Schizosaccharomycetes</taxon>
        <taxon>Schizosaccharomycetales</taxon>
        <taxon>Schizosaccharomycetaceae</taxon>
        <taxon>Schizosaccharomyces</taxon>
    </lineage>
</organism>
<dbReference type="AlphaFoldDB" id="A0AAE9WDS4"/>
<dbReference type="EMBL" id="CP115612">
    <property type="protein sequence ID" value="WBW74065.1"/>
    <property type="molecule type" value="Genomic_DNA"/>
</dbReference>
<evidence type="ECO:0000313" key="4">
    <source>
        <dbReference type="EMBL" id="WBW74065.1"/>
    </source>
</evidence>
<feature type="region of interest" description="Disordered" evidence="1">
    <location>
        <begin position="165"/>
        <end position="204"/>
    </location>
</feature>
<gene>
    <name evidence="4" type="primary">emc10</name>
    <name evidence="4" type="ORF">SOMG_03979</name>
</gene>
<reference evidence="4 5" key="1">
    <citation type="journal article" date="2023" name="G3 (Bethesda)">
        <title>A high-quality reference genome for the fission yeast Schizosaccharomyces osmophilus.</title>
        <authorList>
            <person name="Jia G.S."/>
            <person name="Zhang W.C."/>
            <person name="Liang Y."/>
            <person name="Liu X.H."/>
            <person name="Rhind N."/>
            <person name="Pidoux A."/>
            <person name="Brysch-Herzberg M."/>
            <person name="Du L.L."/>
        </authorList>
    </citation>
    <scope>NUCLEOTIDE SEQUENCE [LARGE SCALE GENOMIC DNA]</scope>
    <source>
        <strain evidence="4 5">CBS 15793</strain>
    </source>
</reference>
<evidence type="ECO:0000313" key="5">
    <source>
        <dbReference type="Proteomes" id="UP001212411"/>
    </source>
</evidence>
<keyword evidence="3" id="KW-0732">Signal</keyword>
<dbReference type="GeneID" id="80877455"/>
<keyword evidence="5" id="KW-1185">Reference proteome</keyword>
<feature type="signal peptide" evidence="3">
    <location>
        <begin position="1"/>
        <end position="28"/>
    </location>
</feature>
<evidence type="ECO:0000256" key="2">
    <source>
        <dbReference type="SAM" id="Phobius"/>
    </source>
</evidence>
<feature type="compositionally biased region" description="Basic and acidic residues" evidence="1">
    <location>
        <begin position="184"/>
        <end position="196"/>
    </location>
</feature>